<organism evidence="2 3">
    <name type="scientific">Fluviispira multicolorata</name>
    <dbReference type="NCBI Taxonomy" id="2654512"/>
    <lineage>
        <taxon>Bacteria</taxon>
        <taxon>Pseudomonadati</taxon>
        <taxon>Bdellovibrionota</taxon>
        <taxon>Oligoflexia</taxon>
        <taxon>Silvanigrellales</taxon>
        <taxon>Silvanigrellaceae</taxon>
        <taxon>Fluviispira</taxon>
    </lineage>
</organism>
<dbReference type="Pfam" id="PF06983">
    <property type="entry name" value="3-dmu-9_3-mt"/>
    <property type="match status" value="1"/>
</dbReference>
<accession>A0A833JC09</accession>
<name>A0A833JC09_9BACT</name>
<comment type="caution">
    <text evidence="2">The sequence shown here is derived from an EMBL/GenBank/DDBJ whole genome shotgun (WGS) entry which is preliminary data.</text>
</comment>
<dbReference type="EMBL" id="WFLN01000007">
    <property type="protein sequence ID" value="KAB8029873.1"/>
    <property type="molecule type" value="Genomic_DNA"/>
</dbReference>
<dbReference type="Proteomes" id="UP000442694">
    <property type="component" value="Unassembled WGS sequence"/>
</dbReference>
<sequence>MSKIYACIWSNDKAAKMAKFYKSIFKGTKIGKTSYWGSNPMGVKEGSVLTIHLTLLGQKIMLLNGYAEMTFNESISFVVPCKTQREIDTYWKKLTSGGGKPVQCGWLIDKYGIRWQITPAEFDKWNTSKNKKKKEAVMQAMWKMVKLDRNKLKEAFDRT</sequence>
<dbReference type="InterPro" id="IPR029068">
    <property type="entry name" value="Glyas_Bleomycin-R_OHBP_Dase"/>
</dbReference>
<dbReference type="AlphaFoldDB" id="A0A833JC09"/>
<dbReference type="InterPro" id="IPR028973">
    <property type="entry name" value="PhnB-like"/>
</dbReference>
<evidence type="ECO:0000313" key="3">
    <source>
        <dbReference type="Proteomes" id="UP000442694"/>
    </source>
</evidence>
<dbReference type="CDD" id="cd06588">
    <property type="entry name" value="PhnB_like"/>
    <property type="match status" value="1"/>
</dbReference>
<dbReference type="InterPro" id="IPR009725">
    <property type="entry name" value="3_dmu_93_MTrfase"/>
</dbReference>
<dbReference type="Gene3D" id="3.10.180.10">
    <property type="entry name" value="2,3-Dihydroxybiphenyl 1,2-Dioxygenase, domain 1"/>
    <property type="match status" value="1"/>
</dbReference>
<protein>
    <submittedName>
        <fullName evidence="2">VOC family protein</fullName>
    </submittedName>
</protein>
<dbReference type="PIRSF" id="PIRSF021700">
    <property type="entry name" value="3_dmu_93_MTrfase"/>
    <property type="match status" value="1"/>
</dbReference>
<feature type="domain" description="PhnB-like" evidence="1">
    <location>
        <begin position="3"/>
        <end position="118"/>
    </location>
</feature>
<reference evidence="2 3" key="1">
    <citation type="submission" date="2019-10" db="EMBL/GenBank/DDBJ databases">
        <title>New genus of Silvanigrellaceae.</title>
        <authorList>
            <person name="Pitt A."/>
            <person name="Hahn M.W."/>
        </authorList>
    </citation>
    <scope>NUCLEOTIDE SEQUENCE [LARGE SCALE GENOMIC DNA]</scope>
    <source>
        <strain evidence="2 3">33A1-SZDP</strain>
    </source>
</reference>
<gene>
    <name evidence="2" type="ORF">GCL57_10065</name>
</gene>
<evidence type="ECO:0000259" key="1">
    <source>
        <dbReference type="Pfam" id="PF06983"/>
    </source>
</evidence>
<keyword evidence="3" id="KW-1185">Reference proteome</keyword>
<dbReference type="PANTHER" id="PTHR33990">
    <property type="entry name" value="PROTEIN YJDN-RELATED"/>
    <property type="match status" value="1"/>
</dbReference>
<dbReference type="SUPFAM" id="SSF54593">
    <property type="entry name" value="Glyoxalase/Bleomycin resistance protein/Dihydroxybiphenyl dioxygenase"/>
    <property type="match status" value="1"/>
</dbReference>
<evidence type="ECO:0000313" key="2">
    <source>
        <dbReference type="EMBL" id="KAB8029873.1"/>
    </source>
</evidence>
<proteinExistence type="predicted"/>
<dbReference type="PANTHER" id="PTHR33990:SF2">
    <property type="entry name" value="PHNB-LIKE DOMAIN-CONTAINING PROTEIN"/>
    <property type="match status" value="1"/>
</dbReference>